<evidence type="ECO:0000256" key="1">
    <source>
        <dbReference type="SAM" id="MobiDB-lite"/>
    </source>
</evidence>
<reference evidence="2 3" key="1">
    <citation type="journal article" date="2015" name="Genome Announc.">
        <title>Draft Genome Sequences of Marine Isolates of Thalassomonas viridans and Thalassomonas actiniarum.</title>
        <authorList>
            <person name="Olonade I."/>
            <person name="van Zyl L.J."/>
            <person name="Trindade M."/>
        </authorList>
    </citation>
    <scope>NUCLEOTIDE SEQUENCE [LARGE SCALE GENOMIC DNA]</scope>
    <source>
        <strain evidence="2 3">XOM25</strain>
    </source>
</reference>
<accession>A0AAE9Z6Z2</accession>
<feature type="region of interest" description="Disordered" evidence="1">
    <location>
        <begin position="1"/>
        <end position="37"/>
    </location>
</feature>
<dbReference type="Proteomes" id="UP000032352">
    <property type="component" value="Chromosome"/>
</dbReference>
<dbReference type="Gene3D" id="3.40.50.10220">
    <property type="entry name" value="DNA polymerase III, psi subunit"/>
    <property type="match status" value="1"/>
</dbReference>
<organism evidence="2 3">
    <name type="scientific">Thalassomonas viridans</name>
    <dbReference type="NCBI Taxonomy" id="137584"/>
    <lineage>
        <taxon>Bacteria</taxon>
        <taxon>Pseudomonadati</taxon>
        <taxon>Pseudomonadota</taxon>
        <taxon>Gammaproteobacteria</taxon>
        <taxon>Alteromonadales</taxon>
        <taxon>Colwelliaceae</taxon>
        <taxon>Thalassomonas</taxon>
    </lineage>
</organism>
<evidence type="ECO:0000313" key="3">
    <source>
        <dbReference type="Proteomes" id="UP000032352"/>
    </source>
</evidence>
<protein>
    <submittedName>
        <fullName evidence="2">DNA polymerase III subunit psi</fullName>
    </submittedName>
</protein>
<dbReference type="InterPro" id="IPR036654">
    <property type="entry name" value="DNA_pol_III_psi_sf"/>
</dbReference>
<proteinExistence type="predicted"/>
<name>A0AAE9Z6Z2_9GAMM</name>
<dbReference type="GO" id="GO:0003887">
    <property type="term" value="F:DNA-directed DNA polymerase activity"/>
    <property type="evidence" value="ECO:0007669"/>
    <property type="project" value="InterPro"/>
</dbReference>
<dbReference type="GO" id="GO:0008408">
    <property type="term" value="F:3'-5' exonuclease activity"/>
    <property type="evidence" value="ECO:0007669"/>
    <property type="project" value="InterPro"/>
</dbReference>
<dbReference type="GO" id="GO:0006260">
    <property type="term" value="P:DNA replication"/>
    <property type="evidence" value="ECO:0007669"/>
    <property type="project" value="InterPro"/>
</dbReference>
<keyword evidence="3" id="KW-1185">Reference proteome</keyword>
<reference evidence="2 3" key="2">
    <citation type="journal article" date="2022" name="Mar. Drugs">
        <title>Bioassay-Guided Fractionation Leads to the Detection of Cholic Acid Generated by the Rare Thalassomonas sp.</title>
        <authorList>
            <person name="Pheiffer F."/>
            <person name="Schneider Y.K."/>
            <person name="Hansen E.H."/>
            <person name="Andersen J.H."/>
            <person name="Isaksson J."/>
            <person name="Busche T."/>
            <person name="R C."/>
            <person name="Kalinowski J."/>
            <person name="Zyl L.V."/>
            <person name="Trindade M."/>
        </authorList>
    </citation>
    <scope>NUCLEOTIDE SEQUENCE [LARGE SCALE GENOMIC DNA]</scope>
    <source>
        <strain evidence="2 3">XOM25</strain>
    </source>
</reference>
<sequence length="120" mass="13172">MGIPLWQPKAASSGYLSGSTKDNIQDAATGKEQEKITPPDFTQLKKQPLFHDIIQSIGLSLGEIGASGDHLDLGLLRWQFSPEARLKLTGKTLITPPIETLAASSKLKRQLWQLLQEHSV</sequence>
<dbReference type="KEGG" id="tvd:SG34_005690"/>
<evidence type="ECO:0000313" key="2">
    <source>
        <dbReference type="EMBL" id="WDE06413.1"/>
    </source>
</evidence>
<dbReference type="AlphaFoldDB" id="A0AAE9Z6Z2"/>
<dbReference type="EMBL" id="CP059733">
    <property type="protein sequence ID" value="WDE06413.1"/>
    <property type="molecule type" value="Genomic_DNA"/>
</dbReference>
<dbReference type="SUPFAM" id="SSF102220">
    <property type="entry name" value="DNA polymerase III psi subunit"/>
    <property type="match status" value="1"/>
</dbReference>
<gene>
    <name evidence="2" type="ORF">SG34_005690</name>
</gene>